<protein>
    <recommendedName>
        <fullName evidence="5">Cysteine desulfurase</fullName>
        <ecNumber evidence="4">2.8.1.7</ecNumber>
    </recommendedName>
</protein>
<evidence type="ECO:0000259" key="13">
    <source>
        <dbReference type="Pfam" id="PF00266"/>
    </source>
</evidence>
<organism evidence="14 15">
    <name type="scientific">Rhizobium aouanii</name>
    <dbReference type="NCBI Taxonomy" id="3118145"/>
    <lineage>
        <taxon>Bacteria</taxon>
        <taxon>Pseudomonadati</taxon>
        <taxon>Pseudomonadota</taxon>
        <taxon>Alphaproteobacteria</taxon>
        <taxon>Hyphomicrobiales</taxon>
        <taxon>Rhizobiaceae</taxon>
        <taxon>Rhizobium/Agrobacterium group</taxon>
        <taxon>Rhizobium</taxon>
    </lineage>
</organism>
<evidence type="ECO:0000313" key="15">
    <source>
        <dbReference type="Proteomes" id="UP001531129"/>
    </source>
</evidence>
<feature type="domain" description="Aminotransferase class V" evidence="13">
    <location>
        <begin position="3"/>
        <end position="362"/>
    </location>
</feature>
<evidence type="ECO:0000256" key="5">
    <source>
        <dbReference type="ARBA" id="ARBA00013558"/>
    </source>
</evidence>
<dbReference type="EC" id="2.8.1.7" evidence="4"/>
<evidence type="ECO:0000256" key="6">
    <source>
        <dbReference type="ARBA" id="ARBA00022679"/>
    </source>
</evidence>
<dbReference type="InterPro" id="IPR016454">
    <property type="entry name" value="Cysteine_dSase"/>
</dbReference>
<comment type="function">
    <text evidence="2">Catalyzes the removal of elemental sulfur atoms from cysteine to produce alanine. Seems to participate in the biosynthesis of the nitrogenase metalloclusters by providing the inorganic sulfur required for the Fe-S core formation.</text>
</comment>
<comment type="catalytic activity">
    <reaction evidence="11">
        <text>(sulfur carrier)-H + L-cysteine = (sulfur carrier)-SH + L-alanine</text>
        <dbReference type="Rhea" id="RHEA:43892"/>
        <dbReference type="Rhea" id="RHEA-COMP:14737"/>
        <dbReference type="Rhea" id="RHEA-COMP:14739"/>
        <dbReference type="ChEBI" id="CHEBI:29917"/>
        <dbReference type="ChEBI" id="CHEBI:35235"/>
        <dbReference type="ChEBI" id="CHEBI:57972"/>
        <dbReference type="ChEBI" id="CHEBI:64428"/>
        <dbReference type="EC" id="2.8.1.7"/>
    </reaction>
</comment>
<dbReference type="PROSITE" id="PS00595">
    <property type="entry name" value="AA_TRANSFER_CLASS_5"/>
    <property type="match status" value="1"/>
</dbReference>
<keyword evidence="8" id="KW-0663">Pyridoxal phosphate</keyword>
<keyword evidence="9" id="KW-0408">Iron</keyword>
<keyword evidence="6" id="KW-0808">Transferase</keyword>
<evidence type="ECO:0000256" key="1">
    <source>
        <dbReference type="ARBA" id="ARBA00001933"/>
    </source>
</evidence>
<dbReference type="PANTHER" id="PTHR11601:SF34">
    <property type="entry name" value="CYSTEINE DESULFURASE"/>
    <property type="match status" value="1"/>
</dbReference>
<evidence type="ECO:0000256" key="2">
    <source>
        <dbReference type="ARBA" id="ARBA00003120"/>
    </source>
</evidence>
<keyword evidence="10" id="KW-0411">Iron-sulfur</keyword>
<dbReference type="InterPro" id="IPR020578">
    <property type="entry name" value="Aminotrans_V_PyrdxlP_BS"/>
</dbReference>
<name>A0ABU8CJ85_9HYPH</name>
<dbReference type="Gene3D" id="3.40.640.10">
    <property type="entry name" value="Type I PLP-dependent aspartate aminotransferase-like (Major domain)"/>
    <property type="match status" value="1"/>
</dbReference>
<comment type="similarity">
    <text evidence="3">Belongs to the class-V pyridoxal-phosphate-dependent aminotransferase family. NifS/IscS subfamily.</text>
</comment>
<dbReference type="Proteomes" id="UP001531129">
    <property type="component" value="Unassembled WGS sequence"/>
</dbReference>
<dbReference type="InterPro" id="IPR015421">
    <property type="entry name" value="PyrdxlP-dep_Trfase_major"/>
</dbReference>
<dbReference type="EMBL" id="JBAMYC010000006">
    <property type="protein sequence ID" value="MEI1248936.1"/>
    <property type="molecule type" value="Genomic_DNA"/>
</dbReference>
<evidence type="ECO:0000256" key="8">
    <source>
        <dbReference type="ARBA" id="ARBA00022898"/>
    </source>
</evidence>
<evidence type="ECO:0000313" key="14">
    <source>
        <dbReference type="EMBL" id="MEI1248936.1"/>
    </source>
</evidence>
<dbReference type="Pfam" id="PF00266">
    <property type="entry name" value="Aminotran_5"/>
    <property type="match status" value="1"/>
</dbReference>
<dbReference type="InterPro" id="IPR015424">
    <property type="entry name" value="PyrdxlP-dep_Trfase"/>
</dbReference>
<sequence>MPIYLDYHSHAPMHPAARAATFEAYERFDSNPHSTHIHGTLAHDAVESSRGQVAHLIGARPSEIVFTSGATEANNLVFAGLRDLLTAQNKKKVVIGAVEHPSALKAAEALRRDNFEIVSLPVHTDGLIDLDAAAEMITTDTGIVSVAAANHEVGVLQPLAALSELVRTRGSLLHSDLAQAAGKIELDLSVLDLASISSHKLGGPGGIGALYVRRLIKPKMKPHLAGGGQEAGLRSGTLPTPLCVGFGVACQLAAEEMAETGTRVRRMRDSLLTELLAITGSKLNGSATARLPGNINISFDDVDGEALAYHLQQSVSVSTGSTCSAKSLEPSPVLLAMGLPRHVAESAIRIGLGPFTTEHDIEIASRAITASVTELRSIRRRA</sequence>
<evidence type="ECO:0000256" key="11">
    <source>
        <dbReference type="ARBA" id="ARBA00050776"/>
    </source>
</evidence>
<dbReference type="SUPFAM" id="SSF53383">
    <property type="entry name" value="PLP-dependent transferases"/>
    <property type="match status" value="1"/>
</dbReference>
<dbReference type="PIRSF" id="PIRSF005572">
    <property type="entry name" value="NifS"/>
    <property type="match status" value="1"/>
</dbReference>
<reference evidence="14 15" key="1">
    <citation type="submission" date="2024-01" db="EMBL/GenBank/DDBJ databases">
        <title>Draft genome sequences of three bacterial strains isolated from Acacia saligna represent a potential new species within the genus Rhizobium.</title>
        <authorList>
            <person name="Tambong J.T."/>
            <person name="Mnasri B."/>
        </authorList>
    </citation>
    <scope>NUCLEOTIDE SEQUENCE [LARGE SCALE GENOMIC DNA]</scope>
    <source>
        <strain evidence="14 15">1AS12I</strain>
    </source>
</reference>
<evidence type="ECO:0000256" key="10">
    <source>
        <dbReference type="ARBA" id="ARBA00023014"/>
    </source>
</evidence>
<evidence type="ECO:0000256" key="4">
    <source>
        <dbReference type="ARBA" id="ARBA00012239"/>
    </source>
</evidence>
<proteinExistence type="inferred from homology"/>
<dbReference type="Gene3D" id="3.90.1150.10">
    <property type="entry name" value="Aspartate Aminotransferase, domain 1"/>
    <property type="match status" value="1"/>
</dbReference>
<evidence type="ECO:0000256" key="7">
    <source>
        <dbReference type="ARBA" id="ARBA00022723"/>
    </source>
</evidence>
<dbReference type="InterPro" id="IPR015422">
    <property type="entry name" value="PyrdxlP-dep_Trfase_small"/>
</dbReference>
<evidence type="ECO:0000256" key="12">
    <source>
        <dbReference type="RuleBase" id="RU004504"/>
    </source>
</evidence>
<comment type="cofactor">
    <cofactor evidence="1 12">
        <name>pyridoxal 5'-phosphate</name>
        <dbReference type="ChEBI" id="CHEBI:597326"/>
    </cofactor>
</comment>
<dbReference type="InterPro" id="IPR000192">
    <property type="entry name" value="Aminotrans_V_dom"/>
</dbReference>
<evidence type="ECO:0000256" key="3">
    <source>
        <dbReference type="ARBA" id="ARBA00006490"/>
    </source>
</evidence>
<keyword evidence="7" id="KW-0479">Metal-binding</keyword>
<gene>
    <name evidence="14" type="ORF">V8Q02_13080</name>
</gene>
<evidence type="ECO:0000256" key="9">
    <source>
        <dbReference type="ARBA" id="ARBA00023004"/>
    </source>
</evidence>
<keyword evidence="15" id="KW-1185">Reference proteome</keyword>
<comment type="caution">
    <text evidence="14">The sequence shown here is derived from an EMBL/GenBank/DDBJ whole genome shotgun (WGS) entry which is preliminary data.</text>
</comment>
<accession>A0ABU8CJ85</accession>
<dbReference type="RefSeq" id="WP_264396569.1">
    <property type="nucleotide sequence ID" value="NZ_JBAMYB010000006.1"/>
</dbReference>
<dbReference type="PANTHER" id="PTHR11601">
    <property type="entry name" value="CYSTEINE DESULFURYLASE FAMILY MEMBER"/>
    <property type="match status" value="1"/>
</dbReference>